<dbReference type="PROSITE" id="PS51257">
    <property type="entry name" value="PROKAR_LIPOPROTEIN"/>
    <property type="match status" value="1"/>
</dbReference>
<dbReference type="KEGG" id="aarg:Aargi30884_18440"/>
<protein>
    <recommendedName>
        <fullName evidence="3">Thioredoxin-like fold domain-containing protein</fullName>
    </recommendedName>
</protein>
<dbReference type="EMBL" id="AP019695">
    <property type="protein sequence ID" value="BBK22941.1"/>
    <property type="molecule type" value="Genomic_DNA"/>
</dbReference>
<dbReference type="RefSeq" id="WP_115716565.1">
    <property type="nucleotide sequence ID" value="NZ_AP019695.1"/>
</dbReference>
<dbReference type="AlphaFoldDB" id="A0A6N4TK41"/>
<name>A0A6N4TK41_9FIRM</name>
<evidence type="ECO:0008006" key="3">
    <source>
        <dbReference type="Google" id="ProtNLM"/>
    </source>
</evidence>
<proteinExistence type="predicted"/>
<gene>
    <name evidence="1" type="ORF">Aargi30884_18440</name>
</gene>
<evidence type="ECO:0000313" key="1">
    <source>
        <dbReference type="EMBL" id="BBK22941.1"/>
    </source>
</evidence>
<accession>A0A6N4TK41</accession>
<dbReference type="Pfam" id="PF20207">
    <property type="entry name" value="DUF6568"/>
    <property type="match status" value="1"/>
</dbReference>
<reference evidence="2" key="1">
    <citation type="submission" date="2019-05" db="EMBL/GenBank/DDBJ databases">
        <title>Complete genome sequencing of Absiella argi strain JCM 30884.</title>
        <authorList>
            <person name="Sakamoto M."/>
            <person name="Murakami T."/>
            <person name="Mori H."/>
        </authorList>
    </citation>
    <scope>NUCLEOTIDE SEQUENCE [LARGE SCALE GENOMIC DNA]</scope>
    <source>
        <strain evidence="2">JCM 30884</strain>
    </source>
</reference>
<sequence>MRKVILILGMIFLLCGCSEEKVIDHPQELSVNEVLTKLNSEKSDSFLLYLTSDNCYSCEEYEKVIEDLEEEEPFEIYYLKIDLEENDEATLQAMRELDVTIGDIKELPTTYYFYQGNLLKENCKLGYLNKEELREWLKSLHILH</sequence>
<dbReference type="InterPro" id="IPR046698">
    <property type="entry name" value="PedC-like"/>
</dbReference>
<dbReference type="Gene3D" id="3.40.30.10">
    <property type="entry name" value="Glutaredoxin"/>
    <property type="match status" value="1"/>
</dbReference>
<dbReference type="InterPro" id="IPR036249">
    <property type="entry name" value="Thioredoxin-like_sf"/>
</dbReference>
<dbReference type="SUPFAM" id="SSF52833">
    <property type="entry name" value="Thioredoxin-like"/>
    <property type="match status" value="1"/>
</dbReference>
<dbReference type="Proteomes" id="UP000464754">
    <property type="component" value="Chromosome"/>
</dbReference>
<evidence type="ECO:0000313" key="2">
    <source>
        <dbReference type="Proteomes" id="UP000464754"/>
    </source>
</evidence>
<organism evidence="1 2">
    <name type="scientific">Amedibacterium intestinale</name>
    <dbReference type="NCBI Taxonomy" id="2583452"/>
    <lineage>
        <taxon>Bacteria</taxon>
        <taxon>Bacillati</taxon>
        <taxon>Bacillota</taxon>
        <taxon>Erysipelotrichia</taxon>
        <taxon>Erysipelotrichales</taxon>
        <taxon>Erysipelotrichaceae</taxon>
        <taxon>Amedibacterium</taxon>
    </lineage>
</organism>
<keyword evidence="2" id="KW-1185">Reference proteome</keyword>